<reference evidence="1 2" key="1">
    <citation type="submission" date="2023-07" db="EMBL/GenBank/DDBJ databases">
        <title>Paenibacillus sp. JX-17 nov. isolated from soil.</title>
        <authorList>
            <person name="Wan Y."/>
            <person name="Liu B."/>
        </authorList>
    </citation>
    <scope>NUCLEOTIDE SEQUENCE [LARGE SCALE GENOMIC DNA]</scope>
    <source>
        <strain evidence="1 2">JX-17</strain>
    </source>
</reference>
<evidence type="ECO:0000313" key="2">
    <source>
        <dbReference type="Proteomes" id="UP001240171"/>
    </source>
</evidence>
<accession>A0ABT9CG91</accession>
<protein>
    <submittedName>
        <fullName evidence="1">Uncharacterized protein</fullName>
    </submittedName>
</protein>
<organism evidence="1 2">
    <name type="scientific">Paenibacillus lacisoli</name>
    <dbReference type="NCBI Taxonomy" id="3064525"/>
    <lineage>
        <taxon>Bacteria</taxon>
        <taxon>Bacillati</taxon>
        <taxon>Bacillota</taxon>
        <taxon>Bacilli</taxon>
        <taxon>Bacillales</taxon>
        <taxon>Paenibacillaceae</taxon>
        <taxon>Paenibacillus</taxon>
    </lineage>
</organism>
<evidence type="ECO:0000313" key="1">
    <source>
        <dbReference type="EMBL" id="MDO7906942.1"/>
    </source>
</evidence>
<dbReference type="Proteomes" id="UP001240171">
    <property type="component" value="Unassembled WGS sequence"/>
</dbReference>
<keyword evidence="2" id="KW-1185">Reference proteome</keyword>
<proteinExistence type="predicted"/>
<sequence length="95" mass="10532">MITANVLYPDIQGPEQLIRLVEATGHIQVSGAASSITDIMAHLQTTQPHLLFIHTVSINSASWYTADLIAEQFPELKIVITRLGSRQLHCMKHEA</sequence>
<dbReference type="RefSeq" id="WP_305024145.1">
    <property type="nucleotide sequence ID" value="NZ_JAUQTB010000005.1"/>
</dbReference>
<dbReference type="EMBL" id="JAUQTB010000005">
    <property type="protein sequence ID" value="MDO7906942.1"/>
    <property type="molecule type" value="Genomic_DNA"/>
</dbReference>
<comment type="caution">
    <text evidence="1">The sequence shown here is derived from an EMBL/GenBank/DDBJ whole genome shotgun (WGS) entry which is preliminary data.</text>
</comment>
<gene>
    <name evidence="1" type="ORF">Q5741_11000</name>
</gene>
<name>A0ABT9CG91_9BACL</name>